<comment type="caution">
    <text evidence="1">The sequence shown here is derived from an EMBL/GenBank/DDBJ whole genome shotgun (WGS) entry which is preliminary data.</text>
</comment>
<organism evidence="1 2">
    <name type="scientific">Arctium lappa</name>
    <name type="common">Greater burdock</name>
    <name type="synonym">Lappa major</name>
    <dbReference type="NCBI Taxonomy" id="4217"/>
    <lineage>
        <taxon>Eukaryota</taxon>
        <taxon>Viridiplantae</taxon>
        <taxon>Streptophyta</taxon>
        <taxon>Embryophyta</taxon>
        <taxon>Tracheophyta</taxon>
        <taxon>Spermatophyta</taxon>
        <taxon>Magnoliopsida</taxon>
        <taxon>eudicotyledons</taxon>
        <taxon>Gunneridae</taxon>
        <taxon>Pentapetalae</taxon>
        <taxon>asterids</taxon>
        <taxon>campanulids</taxon>
        <taxon>Asterales</taxon>
        <taxon>Asteraceae</taxon>
        <taxon>Carduoideae</taxon>
        <taxon>Cardueae</taxon>
        <taxon>Arctiinae</taxon>
        <taxon>Arctium</taxon>
    </lineage>
</organism>
<dbReference type="Proteomes" id="UP001055879">
    <property type="component" value="Linkage Group LG14"/>
</dbReference>
<dbReference type="EMBL" id="CM042060">
    <property type="protein sequence ID" value="KAI3679041.1"/>
    <property type="molecule type" value="Genomic_DNA"/>
</dbReference>
<gene>
    <name evidence="1" type="ORF">L6452_38348</name>
</gene>
<reference evidence="2" key="1">
    <citation type="journal article" date="2022" name="Mol. Ecol. Resour.">
        <title>The genomes of chicory, endive, great burdock and yacon provide insights into Asteraceae palaeo-polyploidization history and plant inulin production.</title>
        <authorList>
            <person name="Fan W."/>
            <person name="Wang S."/>
            <person name="Wang H."/>
            <person name="Wang A."/>
            <person name="Jiang F."/>
            <person name="Liu H."/>
            <person name="Zhao H."/>
            <person name="Xu D."/>
            <person name="Zhang Y."/>
        </authorList>
    </citation>
    <scope>NUCLEOTIDE SEQUENCE [LARGE SCALE GENOMIC DNA]</scope>
    <source>
        <strain evidence="2">cv. Niubang</strain>
    </source>
</reference>
<evidence type="ECO:0000313" key="2">
    <source>
        <dbReference type="Proteomes" id="UP001055879"/>
    </source>
</evidence>
<sequence>MTYNVSRTRSLKKPSTAGGGVRSLATAVAVPVALTLANIMRYSGSQAYKNLDLPFWMPSLWLLHLTCLSTAFVMGLSAWLVWAESGFHRTPSAIVMYLAQLGFSLAWNPIFFKTDAIRLALAVNFGQLAAIFSCSRMFGKLNPIAGDLVKLCLVWTGYLTVVNLYFVL</sequence>
<proteinExistence type="predicted"/>
<name>A0ACB8Y5G7_ARCLA</name>
<evidence type="ECO:0000313" key="1">
    <source>
        <dbReference type="EMBL" id="KAI3679041.1"/>
    </source>
</evidence>
<keyword evidence="2" id="KW-1185">Reference proteome</keyword>
<reference evidence="1 2" key="2">
    <citation type="journal article" date="2022" name="Mol. Ecol. Resour.">
        <title>The genomes of chicory, endive, great burdock and yacon provide insights into Asteraceae paleo-polyploidization history and plant inulin production.</title>
        <authorList>
            <person name="Fan W."/>
            <person name="Wang S."/>
            <person name="Wang H."/>
            <person name="Wang A."/>
            <person name="Jiang F."/>
            <person name="Liu H."/>
            <person name="Zhao H."/>
            <person name="Xu D."/>
            <person name="Zhang Y."/>
        </authorList>
    </citation>
    <scope>NUCLEOTIDE SEQUENCE [LARGE SCALE GENOMIC DNA]</scope>
    <source>
        <strain evidence="2">cv. Niubang</strain>
    </source>
</reference>
<protein>
    <submittedName>
        <fullName evidence="1">Uncharacterized protein</fullName>
    </submittedName>
</protein>
<accession>A0ACB8Y5G7</accession>